<proteinExistence type="predicted"/>
<accession>A0A261F414</accession>
<reference evidence="2 3" key="1">
    <citation type="journal article" date="2017" name="BMC Genomics">
        <title>Comparative genomic and phylogenomic analyses of the Bifidobacteriaceae family.</title>
        <authorList>
            <person name="Lugli G.A."/>
            <person name="Milani C."/>
            <person name="Turroni F."/>
            <person name="Duranti S."/>
            <person name="Mancabelli L."/>
            <person name="Mangifesta M."/>
            <person name="Ferrario C."/>
            <person name="Modesto M."/>
            <person name="Mattarelli P."/>
            <person name="Jiri K."/>
            <person name="van Sinderen D."/>
            <person name="Ventura M."/>
        </authorList>
    </citation>
    <scope>NUCLEOTIDE SEQUENCE [LARGE SCALE GENOMIC DNA]</scope>
    <source>
        <strain evidence="2 3">DSM 24762</strain>
    </source>
</reference>
<comment type="caution">
    <text evidence="2">The sequence shown here is derived from an EMBL/GenBank/DDBJ whole genome shotgun (WGS) entry which is preliminary data.</text>
</comment>
<evidence type="ECO:0000313" key="2">
    <source>
        <dbReference type="EMBL" id="OZG53831.1"/>
    </source>
</evidence>
<evidence type="ECO:0008006" key="4">
    <source>
        <dbReference type="Google" id="ProtNLM"/>
    </source>
</evidence>
<dbReference type="InterPro" id="IPR025338">
    <property type="entry name" value="DUF4244"/>
</dbReference>
<dbReference type="Pfam" id="PF14029">
    <property type="entry name" value="DUF4244"/>
    <property type="match status" value="1"/>
</dbReference>
<dbReference type="AlphaFoldDB" id="A0A261F414"/>
<keyword evidence="3" id="KW-1185">Reference proteome</keyword>
<dbReference type="EMBL" id="MWWT01000007">
    <property type="protein sequence ID" value="OZG53831.1"/>
    <property type="molecule type" value="Genomic_DNA"/>
</dbReference>
<keyword evidence="1" id="KW-0472">Membrane</keyword>
<protein>
    <recommendedName>
        <fullName evidence="4">DUF4244 domain-containing protein</fullName>
    </recommendedName>
</protein>
<organism evidence="2 3">
    <name type="scientific">Alloscardovia macacae</name>
    <dbReference type="NCBI Taxonomy" id="1160091"/>
    <lineage>
        <taxon>Bacteria</taxon>
        <taxon>Bacillati</taxon>
        <taxon>Actinomycetota</taxon>
        <taxon>Actinomycetes</taxon>
        <taxon>Bifidobacteriales</taxon>
        <taxon>Bifidobacteriaceae</taxon>
        <taxon>Alloscardovia</taxon>
    </lineage>
</organism>
<name>A0A261F414_9BIFI</name>
<gene>
    <name evidence="2" type="ORF">ALMA_1073</name>
</gene>
<dbReference type="Proteomes" id="UP000243657">
    <property type="component" value="Unassembled WGS sequence"/>
</dbReference>
<sequence length="85" mass="9223">MTTILMKSYVQVQTWLQTWAEKTAQKAALQRDALHTDDDGMATAEYAIVLVAATSFAGLLVVLLKSDAVRNLLTKLITDALSVVA</sequence>
<keyword evidence="1" id="KW-0812">Transmembrane</keyword>
<feature type="transmembrane region" description="Helical" evidence="1">
    <location>
        <begin position="46"/>
        <end position="64"/>
    </location>
</feature>
<dbReference type="RefSeq" id="WP_094726725.1">
    <property type="nucleotide sequence ID" value="NZ_JBHLWS010000004.1"/>
</dbReference>
<evidence type="ECO:0000313" key="3">
    <source>
        <dbReference type="Proteomes" id="UP000243657"/>
    </source>
</evidence>
<keyword evidence="1" id="KW-1133">Transmembrane helix</keyword>
<evidence type="ECO:0000256" key="1">
    <source>
        <dbReference type="SAM" id="Phobius"/>
    </source>
</evidence>